<proteinExistence type="predicted"/>
<reference evidence="1" key="1">
    <citation type="submission" date="2021-07" db="EMBL/GenBank/DDBJ databases">
        <title>Draft genome sequence of carbapenem-resistant Aeromonas spp. in Japan.</title>
        <authorList>
            <person name="Maehana S."/>
            <person name="Suzuki M."/>
            <person name="Kitasato H."/>
        </authorList>
    </citation>
    <scope>NUCLEOTIDE SEQUENCE</scope>
    <source>
        <strain evidence="1">KAM351</strain>
    </source>
</reference>
<sequence length="69" mass="8039">MFFLIALTTEPRSIGIVLSDSLPPYLMGFRFCYQETYTHHSGQIGYWLRNPLQAHIEYYGVSVAMQICY</sequence>
<organism evidence="1 2">
    <name type="scientific">Aeromonas caviae</name>
    <name type="common">Aeromonas punctata</name>
    <dbReference type="NCBI Taxonomy" id="648"/>
    <lineage>
        <taxon>Bacteria</taxon>
        <taxon>Pseudomonadati</taxon>
        <taxon>Pseudomonadota</taxon>
        <taxon>Gammaproteobacteria</taxon>
        <taxon>Aeromonadales</taxon>
        <taxon>Aeromonadaceae</taxon>
        <taxon>Aeromonas</taxon>
    </lineage>
</organism>
<dbReference type="Proteomes" id="UP000886934">
    <property type="component" value="Unassembled WGS sequence"/>
</dbReference>
<evidence type="ECO:0000313" key="2">
    <source>
        <dbReference type="Proteomes" id="UP000886934"/>
    </source>
</evidence>
<dbReference type="AlphaFoldDB" id="A0AA37D2F7"/>
<comment type="caution">
    <text evidence="1">The sequence shown here is derived from an EMBL/GenBank/DDBJ whole genome shotgun (WGS) entry which is preliminary data.</text>
</comment>
<evidence type="ECO:0000313" key="1">
    <source>
        <dbReference type="EMBL" id="GJA65351.1"/>
    </source>
</evidence>
<gene>
    <name evidence="1" type="ORF">KAM351_39620</name>
</gene>
<protein>
    <submittedName>
        <fullName evidence="1">Uncharacterized protein</fullName>
    </submittedName>
</protein>
<name>A0AA37D2F7_AERCA</name>
<dbReference type="EMBL" id="BPNN01000087">
    <property type="protein sequence ID" value="GJA65351.1"/>
    <property type="molecule type" value="Genomic_DNA"/>
</dbReference>
<accession>A0AA37D2F7</accession>